<evidence type="ECO:0000256" key="6">
    <source>
        <dbReference type="ARBA" id="ARBA00023027"/>
    </source>
</evidence>
<comment type="caution">
    <text evidence="9">The sequence shown here is derived from an EMBL/GenBank/DDBJ whole genome shotgun (WGS) entry which is preliminary data.</text>
</comment>
<dbReference type="EMBL" id="JBBKAM010000002">
    <property type="protein sequence ID" value="MEJ8641082.1"/>
    <property type="molecule type" value="Genomic_DNA"/>
</dbReference>
<comment type="similarity">
    <text evidence="1">Belongs to the NADH dehydrogenase family.</text>
</comment>
<dbReference type="PANTHER" id="PTHR43706">
    <property type="entry name" value="NADH DEHYDROGENASE"/>
    <property type="match status" value="1"/>
</dbReference>
<keyword evidence="8" id="KW-1133">Transmembrane helix</keyword>
<dbReference type="InterPro" id="IPR036188">
    <property type="entry name" value="FAD/NAD-bd_sf"/>
</dbReference>
<accession>A0ABU8TZL7</accession>
<feature type="transmembrane region" description="Helical" evidence="8">
    <location>
        <begin position="199"/>
        <end position="221"/>
    </location>
</feature>
<keyword evidence="8" id="KW-0812">Transmembrane</keyword>
<sequence>MKTLADALTVRTKIYQAFEAAEASEDPQERAQWLTFALVGGGPTGVELTGQIREIAGHTLDREFRAVDPGQARVLVFEGSDGVLGAFGPVLSRRVEAPPLATALARATGAEQDRAGRIRVEPDLTIAGHPEVRVVGDLMSLDKLPGLAEVAMQSGAYAGRRIRHSIEGRTRTPRPFRYLDLGSAAYISRGKAVVKMGRFHASGLIGWLIWLFIHIVFLTGFRSRIGALISWAVVFAPGSRRERAFTPTVPDSAAAQAVPVRTAG</sequence>
<reference evidence="9 10" key="1">
    <citation type="submission" date="2024-03" db="EMBL/GenBank/DDBJ databases">
        <title>Novel Streptomyces species of biotechnological and ecological value are a feature of Machair soil.</title>
        <authorList>
            <person name="Prole J.R."/>
            <person name="Goodfellow M."/>
            <person name="Allenby N."/>
            <person name="Ward A.C."/>
        </authorList>
    </citation>
    <scope>NUCLEOTIDE SEQUENCE [LARGE SCALE GENOMIC DNA]</scope>
    <source>
        <strain evidence="9 10">MS1.HAVA.3</strain>
    </source>
</reference>
<keyword evidence="10" id="KW-1185">Reference proteome</keyword>
<dbReference type="Gene3D" id="3.50.50.100">
    <property type="match status" value="2"/>
</dbReference>
<keyword evidence="4" id="KW-0274">FAD</keyword>
<dbReference type="InterPro" id="IPR045024">
    <property type="entry name" value="NDH-2"/>
</dbReference>
<dbReference type="PANTHER" id="PTHR43706:SF47">
    <property type="entry name" value="EXTERNAL NADH-UBIQUINONE OXIDOREDUCTASE 1, MITOCHONDRIAL-RELATED"/>
    <property type="match status" value="1"/>
</dbReference>
<evidence type="ECO:0000256" key="7">
    <source>
        <dbReference type="ARBA" id="ARBA00047599"/>
    </source>
</evidence>
<keyword evidence="6" id="KW-0520">NAD</keyword>
<evidence type="ECO:0000256" key="2">
    <source>
        <dbReference type="ARBA" id="ARBA00012637"/>
    </source>
</evidence>
<evidence type="ECO:0000256" key="3">
    <source>
        <dbReference type="ARBA" id="ARBA00022630"/>
    </source>
</evidence>
<proteinExistence type="inferred from homology"/>
<keyword evidence="5" id="KW-0560">Oxidoreductase</keyword>
<comment type="catalytic activity">
    <reaction evidence="7">
        <text>a quinone + NADH + H(+) = a quinol + NAD(+)</text>
        <dbReference type="Rhea" id="RHEA:46160"/>
        <dbReference type="ChEBI" id="CHEBI:15378"/>
        <dbReference type="ChEBI" id="CHEBI:24646"/>
        <dbReference type="ChEBI" id="CHEBI:57540"/>
        <dbReference type="ChEBI" id="CHEBI:57945"/>
        <dbReference type="ChEBI" id="CHEBI:132124"/>
        <dbReference type="EC" id="1.6.5.9"/>
    </reaction>
</comment>
<keyword evidence="8" id="KW-0472">Membrane</keyword>
<protein>
    <recommendedName>
        <fullName evidence="2">NADH:ubiquinone reductase (non-electrogenic)</fullName>
        <ecNumber evidence="2">1.6.5.9</ecNumber>
    </recommendedName>
</protein>
<organism evidence="9 10">
    <name type="scientific">Streptomyces caledonius</name>
    <dbReference type="NCBI Taxonomy" id="3134107"/>
    <lineage>
        <taxon>Bacteria</taxon>
        <taxon>Bacillati</taxon>
        <taxon>Actinomycetota</taxon>
        <taxon>Actinomycetes</taxon>
        <taxon>Kitasatosporales</taxon>
        <taxon>Streptomycetaceae</taxon>
        <taxon>Streptomyces</taxon>
    </lineage>
</organism>
<evidence type="ECO:0000256" key="5">
    <source>
        <dbReference type="ARBA" id="ARBA00023002"/>
    </source>
</evidence>
<evidence type="ECO:0000313" key="10">
    <source>
        <dbReference type="Proteomes" id="UP001382904"/>
    </source>
</evidence>
<keyword evidence="3" id="KW-0285">Flavoprotein</keyword>
<evidence type="ECO:0000313" key="9">
    <source>
        <dbReference type="EMBL" id="MEJ8641082.1"/>
    </source>
</evidence>
<name>A0ABU8TZL7_9ACTN</name>
<dbReference type="EC" id="1.6.5.9" evidence="2"/>
<dbReference type="SUPFAM" id="SSF51905">
    <property type="entry name" value="FAD/NAD(P)-binding domain"/>
    <property type="match status" value="1"/>
</dbReference>
<dbReference type="Proteomes" id="UP001382904">
    <property type="component" value="Unassembled WGS sequence"/>
</dbReference>
<gene>
    <name evidence="9" type="ORF">WKI68_05595</name>
</gene>
<evidence type="ECO:0000256" key="8">
    <source>
        <dbReference type="SAM" id="Phobius"/>
    </source>
</evidence>
<evidence type="ECO:0000256" key="4">
    <source>
        <dbReference type="ARBA" id="ARBA00022827"/>
    </source>
</evidence>
<evidence type="ECO:0000256" key="1">
    <source>
        <dbReference type="ARBA" id="ARBA00005272"/>
    </source>
</evidence>